<dbReference type="PANTHER" id="PTHR12231">
    <property type="entry name" value="CTX-RELATED TYPE I TRANSMEMBRANE PROTEIN"/>
    <property type="match status" value="1"/>
</dbReference>
<evidence type="ECO:0000313" key="7">
    <source>
        <dbReference type="EMBL" id="KAK6726010.1"/>
    </source>
</evidence>
<dbReference type="SUPFAM" id="SSF48726">
    <property type="entry name" value="Immunoglobulin"/>
    <property type="match status" value="3"/>
</dbReference>
<dbReference type="InterPro" id="IPR003598">
    <property type="entry name" value="Ig_sub2"/>
</dbReference>
<feature type="domain" description="Ig-like" evidence="6">
    <location>
        <begin position="124"/>
        <end position="218"/>
    </location>
</feature>
<dbReference type="InterPro" id="IPR007110">
    <property type="entry name" value="Ig-like_dom"/>
</dbReference>
<keyword evidence="3" id="KW-1015">Disulfide bond</keyword>
<feature type="region of interest" description="Disordered" evidence="5">
    <location>
        <begin position="332"/>
        <end position="353"/>
    </location>
</feature>
<keyword evidence="8" id="KW-1185">Reference proteome</keyword>
<dbReference type="SMART" id="SM00408">
    <property type="entry name" value="IGc2"/>
    <property type="match status" value="3"/>
</dbReference>
<feature type="domain" description="Ig-like" evidence="6">
    <location>
        <begin position="16"/>
        <end position="119"/>
    </location>
</feature>
<reference evidence="7 8" key="1">
    <citation type="submission" date="2023-08" db="EMBL/GenBank/DDBJ databases">
        <title>A Necator americanus chromosomal reference genome.</title>
        <authorList>
            <person name="Ilik V."/>
            <person name="Petrzelkova K.J."/>
            <person name="Pardy F."/>
            <person name="Fuh T."/>
            <person name="Niatou-Singa F.S."/>
            <person name="Gouil Q."/>
            <person name="Baker L."/>
            <person name="Ritchie M.E."/>
            <person name="Jex A.R."/>
            <person name="Gazzola D."/>
            <person name="Li H."/>
            <person name="Toshio Fujiwara R."/>
            <person name="Zhan B."/>
            <person name="Aroian R.V."/>
            <person name="Pafco B."/>
            <person name="Schwarz E.M."/>
        </authorList>
    </citation>
    <scope>NUCLEOTIDE SEQUENCE [LARGE SCALE GENOMIC DNA]</scope>
    <source>
        <strain evidence="7 8">Aroian</strain>
        <tissue evidence="7">Whole animal</tissue>
    </source>
</reference>
<dbReference type="Proteomes" id="UP001303046">
    <property type="component" value="Unassembled WGS sequence"/>
</dbReference>
<proteinExistence type="predicted"/>
<evidence type="ECO:0000256" key="2">
    <source>
        <dbReference type="ARBA" id="ARBA00022737"/>
    </source>
</evidence>
<evidence type="ECO:0000256" key="3">
    <source>
        <dbReference type="ARBA" id="ARBA00023157"/>
    </source>
</evidence>
<dbReference type="PROSITE" id="PS50835">
    <property type="entry name" value="IG_LIKE"/>
    <property type="match status" value="3"/>
</dbReference>
<evidence type="ECO:0000256" key="4">
    <source>
        <dbReference type="ARBA" id="ARBA00023319"/>
    </source>
</evidence>
<organism evidence="7 8">
    <name type="scientific">Necator americanus</name>
    <name type="common">Human hookworm</name>
    <dbReference type="NCBI Taxonomy" id="51031"/>
    <lineage>
        <taxon>Eukaryota</taxon>
        <taxon>Metazoa</taxon>
        <taxon>Ecdysozoa</taxon>
        <taxon>Nematoda</taxon>
        <taxon>Chromadorea</taxon>
        <taxon>Rhabditida</taxon>
        <taxon>Rhabditina</taxon>
        <taxon>Rhabditomorpha</taxon>
        <taxon>Strongyloidea</taxon>
        <taxon>Ancylostomatidae</taxon>
        <taxon>Bunostominae</taxon>
        <taxon>Necator</taxon>
    </lineage>
</organism>
<dbReference type="InterPro" id="IPR051170">
    <property type="entry name" value="Neural/epithelial_adhesion"/>
</dbReference>
<dbReference type="CDD" id="cd00096">
    <property type="entry name" value="Ig"/>
    <property type="match status" value="2"/>
</dbReference>
<sequence>MLFKKISFLVCTRQAPPVILDDSMGDTVALLGQDVDFTCKVDNLGKHMVAFVRASTPPRLISFDEKIFRQKEKFELKSKMGPLNNEWILTIKNVQETDRGNYSCQVNADPVLSATAELDIKVPPAVSRGTPSAVEVREGHNVTLTCKAEGNPTPTVVWRRQDKQIIRYNGATGFGASVFHGSSLHLTKVNRKHMSEYVCVASNGIPPDETWTVKLLVTFPPLMQAKTPTVRIPLGGLARLVCTAESWPRPDVTWDKDGQQIFDSDNYATSQTVSGQYHSVHVLEIRRVEKHHYGSYRCTARNDNGVHFADIDLEEAEPNFLYTNAIQEGSGLVISDDEDSDKDASTDDDSYARAVDTQPVRSISFTSSSLQTRTTPRSAEGTCFQIRATVGANPALQEILVDGFAPKSSGDELCLNEILCVVLLRMVRTLFSRVEAKVGPNGGGLPVNASVLQGFRGLLCDSISLRNVTVMVKVVNKKLENVPLLLDIKVIGENKVRVAVRTLQAASQGKGCCGGGVVRLSNEAEYDTMQHDTTIMRIRDWTEIRAYHNEDLCPEIDVVYRRMTSGRRPANHLDQRVLRNLSGSSWKKPPGRKRKLWTEVVKEDERTLGVDRKRRTPDIKGIHIVGSKRHEASAIFTAPLEAAAALQAVKMAVGIDVGPLQMPYHYCKGTVGLPSHSGVKVTLGIQLRCTAEVRPLGGTPKLRRTSTPPTFRLLEIVSRDCSAKDECRRSDVREMNDDKLITRHSRTSRMSHGFSSNIVQTVSRVMNVDSEYHLPLILTSVDSEKAFASLATITTLSVLFDQDEDVSCQCWSIKTRKVLRSMHHYDTTLLRYPPPTISVETG</sequence>
<evidence type="ECO:0000313" key="8">
    <source>
        <dbReference type="Proteomes" id="UP001303046"/>
    </source>
</evidence>
<name>A0ABR1BJE5_NECAM</name>
<keyword evidence="1" id="KW-0732">Signal</keyword>
<dbReference type="InterPro" id="IPR013783">
    <property type="entry name" value="Ig-like_fold"/>
</dbReference>
<dbReference type="EMBL" id="JAVFWL010000001">
    <property type="protein sequence ID" value="KAK6726010.1"/>
    <property type="molecule type" value="Genomic_DNA"/>
</dbReference>
<feature type="domain" description="Ig-like" evidence="6">
    <location>
        <begin position="220"/>
        <end position="314"/>
    </location>
</feature>
<dbReference type="InterPro" id="IPR036179">
    <property type="entry name" value="Ig-like_dom_sf"/>
</dbReference>
<keyword evidence="2" id="KW-0677">Repeat</keyword>
<accession>A0ABR1BJE5</accession>
<dbReference type="SMART" id="SM00409">
    <property type="entry name" value="IG"/>
    <property type="match status" value="3"/>
</dbReference>
<dbReference type="PANTHER" id="PTHR12231:SF253">
    <property type="entry name" value="DPR-INTERACTING PROTEIN ETA, ISOFORM B-RELATED"/>
    <property type="match status" value="1"/>
</dbReference>
<evidence type="ECO:0000259" key="6">
    <source>
        <dbReference type="PROSITE" id="PS50835"/>
    </source>
</evidence>
<protein>
    <recommendedName>
        <fullName evidence="6">Ig-like domain-containing protein</fullName>
    </recommendedName>
</protein>
<keyword evidence="4" id="KW-0393">Immunoglobulin domain</keyword>
<evidence type="ECO:0000256" key="5">
    <source>
        <dbReference type="SAM" id="MobiDB-lite"/>
    </source>
</evidence>
<feature type="compositionally biased region" description="Acidic residues" evidence="5">
    <location>
        <begin position="335"/>
        <end position="349"/>
    </location>
</feature>
<evidence type="ECO:0000256" key="1">
    <source>
        <dbReference type="ARBA" id="ARBA00022729"/>
    </source>
</evidence>
<dbReference type="Pfam" id="PF13927">
    <property type="entry name" value="Ig_3"/>
    <property type="match status" value="2"/>
</dbReference>
<comment type="caution">
    <text evidence="7">The sequence shown here is derived from an EMBL/GenBank/DDBJ whole genome shotgun (WGS) entry which is preliminary data.</text>
</comment>
<dbReference type="Gene3D" id="2.60.40.10">
    <property type="entry name" value="Immunoglobulins"/>
    <property type="match status" value="3"/>
</dbReference>
<dbReference type="InterPro" id="IPR003599">
    <property type="entry name" value="Ig_sub"/>
</dbReference>
<gene>
    <name evidence="7" type="primary">Necator_chrI.g493</name>
    <name evidence="7" type="ORF">RB195_004371</name>
</gene>